<dbReference type="GO" id="GO:0061504">
    <property type="term" value="P:cyclic threonylcarbamoyladenosine biosynthetic process"/>
    <property type="evidence" value="ECO:0007669"/>
    <property type="project" value="TreeGrafter"/>
</dbReference>
<dbReference type="SUPFAM" id="SSF69572">
    <property type="entry name" value="Activating enzymes of the ubiquitin-like proteins"/>
    <property type="match status" value="1"/>
</dbReference>
<dbReference type="EMBL" id="DVJQ01000030">
    <property type="protein sequence ID" value="HIS74083.1"/>
    <property type="molecule type" value="Genomic_DNA"/>
</dbReference>
<dbReference type="PANTHER" id="PTHR43267:SF1">
    <property type="entry name" value="TRNA THREONYLCARBAMOYLADENOSINE DEHYDRATASE"/>
    <property type="match status" value="1"/>
</dbReference>
<evidence type="ECO:0000259" key="1">
    <source>
        <dbReference type="Pfam" id="PF00899"/>
    </source>
</evidence>
<dbReference type="Gene3D" id="3.40.50.720">
    <property type="entry name" value="NAD(P)-binding Rossmann-like Domain"/>
    <property type="match status" value="1"/>
</dbReference>
<reference evidence="2" key="2">
    <citation type="journal article" date="2021" name="PeerJ">
        <title>Extensive microbial diversity within the chicken gut microbiome revealed by metagenomics and culture.</title>
        <authorList>
            <person name="Gilroy R."/>
            <person name="Ravi A."/>
            <person name="Getino M."/>
            <person name="Pursley I."/>
            <person name="Horton D.L."/>
            <person name="Alikhan N.F."/>
            <person name="Baker D."/>
            <person name="Gharbi K."/>
            <person name="Hall N."/>
            <person name="Watson M."/>
            <person name="Adriaenssens E.M."/>
            <person name="Foster-Nyarko E."/>
            <person name="Jarju S."/>
            <person name="Secka A."/>
            <person name="Antonio M."/>
            <person name="Oren A."/>
            <person name="Chaudhuri R.R."/>
            <person name="La Ragione R."/>
            <person name="Hildebrand F."/>
            <person name="Pallen M.J."/>
        </authorList>
    </citation>
    <scope>NUCLEOTIDE SEQUENCE</scope>
    <source>
        <strain evidence="2">CHK152-2871</strain>
    </source>
</reference>
<gene>
    <name evidence="2" type="ORF">IAA86_03575</name>
</gene>
<reference evidence="2" key="1">
    <citation type="submission" date="2020-10" db="EMBL/GenBank/DDBJ databases">
        <authorList>
            <person name="Gilroy R."/>
        </authorList>
    </citation>
    <scope>NUCLEOTIDE SEQUENCE</scope>
    <source>
        <strain evidence="2">CHK152-2871</strain>
    </source>
</reference>
<dbReference type="GO" id="GO:0008641">
    <property type="term" value="F:ubiquitin-like modifier activating enzyme activity"/>
    <property type="evidence" value="ECO:0007669"/>
    <property type="project" value="InterPro"/>
</dbReference>
<dbReference type="CDD" id="cd00755">
    <property type="entry name" value="YgdL_like"/>
    <property type="match status" value="1"/>
</dbReference>
<feature type="domain" description="THIF-type NAD/FAD binding fold" evidence="1">
    <location>
        <begin position="5"/>
        <end position="244"/>
    </location>
</feature>
<dbReference type="AlphaFoldDB" id="A0A9D1FHZ8"/>
<dbReference type="GO" id="GO:0061503">
    <property type="term" value="F:tRNA threonylcarbamoyladenosine dehydratase"/>
    <property type="evidence" value="ECO:0007669"/>
    <property type="project" value="TreeGrafter"/>
</dbReference>
<evidence type="ECO:0000313" key="3">
    <source>
        <dbReference type="Proteomes" id="UP000886865"/>
    </source>
</evidence>
<dbReference type="InterPro" id="IPR035985">
    <property type="entry name" value="Ubiquitin-activating_enz"/>
</dbReference>
<name>A0A9D1FHZ8_9BACT</name>
<accession>A0A9D1FHZ8</accession>
<evidence type="ECO:0000313" key="2">
    <source>
        <dbReference type="EMBL" id="HIS74083.1"/>
    </source>
</evidence>
<dbReference type="Pfam" id="PF00899">
    <property type="entry name" value="ThiF"/>
    <property type="match status" value="1"/>
</dbReference>
<comment type="caution">
    <text evidence="2">The sequence shown here is derived from an EMBL/GenBank/DDBJ whole genome shotgun (WGS) entry which is preliminary data.</text>
</comment>
<dbReference type="InterPro" id="IPR000594">
    <property type="entry name" value="ThiF_NAD_FAD-bd"/>
</dbReference>
<sequence>MSEIFSRNIMYWGNDFQEFLTSLNIAVFGLGGVGGYALEALCRAGVGNFTLIDFDVVSKSNINRQIIATNSTVGLKKTQVFEKRLKEINPEVNLVIFDDFYDSDKNNEIFSQNFSFVVDAIDTLRAKISLIKYCYNNKINIVTSFGAGNRVDAQRLKVSDISQITSKCAFTKNVLSRLKKEGIETNLPVVWSEERPKSLLKVKNIEKITKSDGTEIELTKFTPASTPVVPAVSGLLCANYILNYFLSDFKK</sequence>
<protein>
    <submittedName>
        <fullName evidence="2">tRNA threonylcarbamoyladenosine dehydratase</fullName>
    </submittedName>
</protein>
<organism evidence="2 3">
    <name type="scientific">Candidatus Galligastranaerophilus intestinavium</name>
    <dbReference type="NCBI Taxonomy" id="2840836"/>
    <lineage>
        <taxon>Bacteria</taxon>
        <taxon>Candidatus Galligastranaerophilus</taxon>
    </lineage>
</organism>
<dbReference type="Proteomes" id="UP000886865">
    <property type="component" value="Unassembled WGS sequence"/>
</dbReference>
<proteinExistence type="predicted"/>
<dbReference type="PANTHER" id="PTHR43267">
    <property type="entry name" value="TRNA THREONYLCARBAMOYLADENOSINE DEHYDRATASE"/>
    <property type="match status" value="1"/>
</dbReference>
<dbReference type="InterPro" id="IPR045886">
    <property type="entry name" value="ThiF/MoeB/HesA"/>
</dbReference>